<sequence>MKFEMMIINADELKGVTADEAFVIYENLYNTEQEKFINSFLKNTDKIEIVEKILEICSKEEKEEIKKLLED</sequence>
<proteinExistence type="predicted"/>
<accession>A0A7L8ZJ93</accession>
<evidence type="ECO:0000313" key="1">
    <source>
        <dbReference type="EMBL" id="QOI69411.1"/>
    </source>
</evidence>
<evidence type="ECO:0000313" key="2">
    <source>
        <dbReference type="Proteomes" id="UP000593835"/>
    </source>
</evidence>
<name>A0A7L8ZJ93_9CAUD</name>
<dbReference type="Proteomes" id="UP000593835">
    <property type="component" value="Segment"/>
</dbReference>
<protein>
    <submittedName>
        <fullName evidence="1">Uncharacterized protein</fullName>
    </submittedName>
</protein>
<gene>
    <name evidence="1" type="ORF">F379_125</name>
</gene>
<reference evidence="1 2" key="1">
    <citation type="submission" date="2020-08" db="EMBL/GenBank/DDBJ databases">
        <authorList>
            <person name="Sorensen M.C.H."/>
        </authorList>
    </citation>
    <scope>NUCLEOTIDE SEQUENCE [LARGE SCALE GENOMIC DNA]</scope>
</reference>
<organism evidence="1 2">
    <name type="scientific">Campylobacter phage F379</name>
    <dbReference type="NCBI Taxonomy" id="2776767"/>
    <lineage>
        <taxon>Viruses</taxon>
        <taxon>Duplodnaviria</taxon>
        <taxon>Heunggongvirae</taxon>
        <taxon>Uroviricota</taxon>
        <taxon>Caudoviricetes</taxon>
        <taxon>Connertonviridae</taxon>
        <taxon>Firehammervirus</taxon>
        <taxon>Firehammervirus F379</taxon>
    </lineage>
</organism>
<keyword evidence="2" id="KW-1185">Reference proteome</keyword>
<dbReference type="EMBL" id="MT932329">
    <property type="protein sequence ID" value="QOI69411.1"/>
    <property type="molecule type" value="Genomic_DNA"/>
</dbReference>